<dbReference type="Gene3D" id="2.60.200.20">
    <property type="match status" value="1"/>
</dbReference>
<feature type="transmembrane region" description="Helical" evidence="2">
    <location>
        <begin position="6"/>
        <end position="29"/>
    </location>
</feature>
<keyword evidence="2" id="KW-0812">Transmembrane</keyword>
<feature type="region of interest" description="Disordered" evidence="1">
    <location>
        <begin position="42"/>
        <end position="62"/>
    </location>
</feature>
<evidence type="ECO:0000259" key="3">
    <source>
        <dbReference type="PROSITE" id="PS50006"/>
    </source>
</evidence>
<name>A0A6J7DW92_9ZZZZ</name>
<organism evidence="4">
    <name type="scientific">freshwater metagenome</name>
    <dbReference type="NCBI Taxonomy" id="449393"/>
    <lineage>
        <taxon>unclassified sequences</taxon>
        <taxon>metagenomes</taxon>
        <taxon>ecological metagenomes</taxon>
    </lineage>
</organism>
<dbReference type="Pfam" id="PF00498">
    <property type="entry name" value="FHA"/>
    <property type="match status" value="1"/>
</dbReference>
<keyword evidence="2" id="KW-0472">Membrane</keyword>
<dbReference type="InterPro" id="IPR008984">
    <property type="entry name" value="SMAD_FHA_dom_sf"/>
</dbReference>
<gene>
    <name evidence="4" type="ORF">UFOPK3317_01089</name>
</gene>
<dbReference type="SMART" id="SM00240">
    <property type="entry name" value="FHA"/>
    <property type="match status" value="1"/>
</dbReference>
<evidence type="ECO:0000256" key="1">
    <source>
        <dbReference type="SAM" id="MobiDB-lite"/>
    </source>
</evidence>
<keyword evidence="2" id="KW-1133">Transmembrane helix</keyword>
<dbReference type="EMBL" id="CAFBLK010000199">
    <property type="protein sequence ID" value="CAB4874811.1"/>
    <property type="molecule type" value="Genomic_DNA"/>
</dbReference>
<evidence type="ECO:0000256" key="2">
    <source>
        <dbReference type="SAM" id="Phobius"/>
    </source>
</evidence>
<evidence type="ECO:0000313" key="4">
    <source>
        <dbReference type="EMBL" id="CAB4874811.1"/>
    </source>
</evidence>
<feature type="compositionally biased region" description="Basic and acidic residues" evidence="1">
    <location>
        <begin position="43"/>
        <end position="57"/>
    </location>
</feature>
<dbReference type="PROSITE" id="PS50006">
    <property type="entry name" value="FHA_DOMAIN"/>
    <property type="match status" value="1"/>
</dbReference>
<dbReference type="InterPro" id="IPR000253">
    <property type="entry name" value="FHA_dom"/>
</dbReference>
<dbReference type="InterPro" id="IPR050923">
    <property type="entry name" value="Cell_Proc_Reg/RNA_Proc"/>
</dbReference>
<dbReference type="SUPFAM" id="SSF49879">
    <property type="entry name" value="SMAD/FHA domain"/>
    <property type="match status" value="1"/>
</dbReference>
<dbReference type="CDD" id="cd00060">
    <property type="entry name" value="FHA"/>
    <property type="match status" value="1"/>
</dbReference>
<sequence length="157" mass="17231">MSDALLTLLRYCFLALLLVFLSRVVLVVVREMRASRPLTVKPRPVEQRERAPRDTSRSRTSRGWQVVVVEPPDSAGRRYLLAAENTVGRAPGCTIPIDDNFISSIHVRLFISDGKLFAEDAGSTNGTSVNESLITGAQPLSRGDRIAIGGTVLEVQR</sequence>
<dbReference type="PANTHER" id="PTHR23308">
    <property type="entry name" value="NUCLEAR INHIBITOR OF PROTEIN PHOSPHATASE-1"/>
    <property type="match status" value="1"/>
</dbReference>
<reference evidence="4" key="1">
    <citation type="submission" date="2020-05" db="EMBL/GenBank/DDBJ databases">
        <authorList>
            <person name="Chiriac C."/>
            <person name="Salcher M."/>
            <person name="Ghai R."/>
            <person name="Kavagutti S V."/>
        </authorList>
    </citation>
    <scope>NUCLEOTIDE SEQUENCE</scope>
</reference>
<dbReference type="AlphaFoldDB" id="A0A6J7DW92"/>
<protein>
    <submittedName>
        <fullName evidence="4">Unannotated protein</fullName>
    </submittedName>
</protein>
<accession>A0A6J7DW92</accession>
<proteinExistence type="predicted"/>
<feature type="domain" description="FHA" evidence="3">
    <location>
        <begin position="85"/>
        <end position="134"/>
    </location>
</feature>